<dbReference type="Gene3D" id="3.40.50.1820">
    <property type="entry name" value="alpha/beta hydrolase"/>
    <property type="match status" value="1"/>
</dbReference>
<feature type="compositionally biased region" description="Polar residues" evidence="1">
    <location>
        <begin position="42"/>
        <end position="52"/>
    </location>
</feature>
<evidence type="ECO:0000256" key="1">
    <source>
        <dbReference type="SAM" id="MobiDB-lite"/>
    </source>
</evidence>
<dbReference type="GO" id="GO:0008474">
    <property type="term" value="F:palmitoyl-(protein) hydrolase activity"/>
    <property type="evidence" value="ECO:0007669"/>
    <property type="project" value="TreeGrafter"/>
</dbReference>
<comment type="caution">
    <text evidence="2">The sequence shown here is derived from an EMBL/GenBank/DDBJ whole genome shotgun (WGS) entry which is preliminary data.</text>
</comment>
<gene>
    <name evidence="2" type="ORF">CI238_01671</name>
</gene>
<proteinExistence type="predicted"/>
<dbReference type="GO" id="GO:0016020">
    <property type="term" value="C:membrane"/>
    <property type="evidence" value="ECO:0007669"/>
    <property type="project" value="TreeGrafter"/>
</dbReference>
<name>A0A162PGB1_COLIC</name>
<keyword evidence="3" id="KW-1185">Reference proteome</keyword>
<evidence type="ECO:0000313" key="3">
    <source>
        <dbReference type="Proteomes" id="UP000076584"/>
    </source>
</evidence>
<dbReference type="PANTHER" id="PTHR12277">
    <property type="entry name" value="ALPHA/BETA HYDROLASE DOMAIN-CONTAINING PROTEIN"/>
    <property type="match status" value="1"/>
</dbReference>
<organism evidence="2 3">
    <name type="scientific">Colletotrichum incanum</name>
    <name type="common">Soybean anthracnose fungus</name>
    <dbReference type="NCBI Taxonomy" id="1573173"/>
    <lineage>
        <taxon>Eukaryota</taxon>
        <taxon>Fungi</taxon>
        <taxon>Dikarya</taxon>
        <taxon>Ascomycota</taxon>
        <taxon>Pezizomycotina</taxon>
        <taxon>Sordariomycetes</taxon>
        <taxon>Hypocreomycetidae</taxon>
        <taxon>Glomerellales</taxon>
        <taxon>Glomerellaceae</taxon>
        <taxon>Colletotrichum</taxon>
        <taxon>Colletotrichum spaethianum species complex</taxon>
    </lineage>
</organism>
<dbReference type="Proteomes" id="UP000076584">
    <property type="component" value="Unassembled WGS sequence"/>
</dbReference>
<dbReference type="PANTHER" id="PTHR12277:SF64">
    <property type="entry name" value="SUPERFAMILY HYDROLASE, PUTATIVE (AFU_ORTHOLOGUE AFUA_3G01760)-RELATED"/>
    <property type="match status" value="1"/>
</dbReference>
<dbReference type="InterPro" id="IPR029058">
    <property type="entry name" value="AB_hydrolase_fold"/>
</dbReference>
<dbReference type="STRING" id="1573173.A0A162PGB1"/>
<dbReference type="EMBL" id="LFIW01000334">
    <property type="protein sequence ID" value="KZL87111.1"/>
    <property type="molecule type" value="Genomic_DNA"/>
</dbReference>
<feature type="region of interest" description="Disordered" evidence="1">
    <location>
        <begin position="15"/>
        <end position="63"/>
    </location>
</feature>
<dbReference type="AlphaFoldDB" id="A0A162PGB1"/>
<reference evidence="2 3" key="1">
    <citation type="submission" date="2015-06" db="EMBL/GenBank/DDBJ databases">
        <title>Survival trade-offs in plant roots during colonization by closely related pathogenic and mutualistic fungi.</title>
        <authorList>
            <person name="Hacquard S."/>
            <person name="Kracher B."/>
            <person name="Hiruma K."/>
            <person name="Weinman A."/>
            <person name="Muench P."/>
            <person name="Garrido Oter R."/>
            <person name="Ver Loren van Themaat E."/>
            <person name="Dallerey J.-F."/>
            <person name="Damm U."/>
            <person name="Henrissat B."/>
            <person name="Lespinet O."/>
            <person name="Thon M."/>
            <person name="Kemen E."/>
            <person name="McHardy A.C."/>
            <person name="Schulze-Lefert P."/>
            <person name="O'Connell R.J."/>
        </authorList>
    </citation>
    <scope>NUCLEOTIDE SEQUENCE [LARGE SCALE GENOMIC DNA]</scope>
    <source>
        <strain evidence="2 3">MAFF 238704</strain>
    </source>
</reference>
<sequence length="458" mass="51279">MTLSVHEKFKRADLQISSCPDPGPSPYRPRACNQGHPVTVPSPASQGPSSTLHHPPPPRPNTRLHVSQAIVMHAIRASSIGQILRRPRRLQTLPVIATWRATYPRPPPTPHLGLTHKRQFQAEALYLPPLVFTGLLVALWTQKCIAMVVFQNKIIYMPGLPPNARRERIQDYAKQCWGVRWEEKRVQAADGTDLALCVASATSTGDKKTTSHGDAPSVPSIYILYFQGNASSIPPRLPDLSWVLRTLQQSKRPARYTMVCLSYRGYWTSRGRPSEKGINLDAQAALHWIGRVHGEHDAHGHQPLPEVILWGQSIGAGVATNLAAWEAFPSTARLRSLILETPFTSIKDMLATLYPQKWVPYRHLWPFLRNHLDSWANLAAIARNWSGEREKPRVTIVEAGRDELVPAEHGAMLVQRCEEVRLPIEKKTVRGAFHNDAVIRLEGRRAVVDAIEQVAAEI</sequence>
<dbReference type="SUPFAM" id="SSF53474">
    <property type="entry name" value="alpha/beta-Hydrolases"/>
    <property type="match status" value="1"/>
</dbReference>
<protein>
    <submittedName>
        <fullName evidence="2">Alpha beta superfamily</fullName>
    </submittedName>
</protein>
<evidence type="ECO:0000313" key="2">
    <source>
        <dbReference type="EMBL" id="KZL87111.1"/>
    </source>
</evidence>
<accession>A0A162PGB1</accession>